<dbReference type="AlphaFoldDB" id="A0A5D0TUK1"/>
<gene>
    <name evidence="3" type="ORF">FXF65_34585</name>
</gene>
<dbReference type="RefSeq" id="WP_148354277.1">
    <property type="nucleotide sequence ID" value="NZ_JBHSBF010000024.1"/>
</dbReference>
<protein>
    <recommendedName>
        <fullName evidence="5">SAF domain-containing protein</fullName>
    </recommendedName>
</protein>
<sequence length="298" mass="28993">MKANQTTVSGGGAGPSGGTPGLGRSGLGTSGGQRLPASQRERKPALAALAVLLILGGALASAYLVMASGERVSAVRIAQPVAAGQRIPANALEEVQVGDTGIQYIAWSERAKVTRYFAAVPLVKGALLTNAMISPADGPAKGRLIVGLALKPGQFPSGGLETGKHVTLYAVGGGTNGGPRAGTVLAQDAIVMAVGGGSGGSGFGGARLRSDQTSVDVAVLPAEAALVTQAASGGTVALALVPDGTKAALPPPATPGRNGEQNPGGTQQNQGGNQQNPDGGTVPVPPQSGAPPTGNGGN</sequence>
<keyword evidence="2" id="KW-1133">Transmembrane helix</keyword>
<reference evidence="3 4" key="1">
    <citation type="submission" date="2019-08" db="EMBL/GenBank/DDBJ databases">
        <title>Actinomadura sp. nov. CYP1-5 isolated from mountain soil.</title>
        <authorList>
            <person name="Songsumanus A."/>
            <person name="Kuncharoen N."/>
            <person name="Kudo T."/>
            <person name="Yuki M."/>
            <person name="Igarashi Y."/>
            <person name="Tanasupawat S."/>
        </authorList>
    </citation>
    <scope>NUCLEOTIDE SEQUENCE [LARGE SCALE GENOMIC DNA]</scope>
    <source>
        <strain evidence="3 4">GKU157</strain>
    </source>
</reference>
<feature type="region of interest" description="Disordered" evidence="1">
    <location>
        <begin position="1"/>
        <end position="39"/>
    </location>
</feature>
<dbReference type="OrthoDB" id="3852227at2"/>
<feature type="region of interest" description="Disordered" evidence="1">
    <location>
        <begin position="246"/>
        <end position="298"/>
    </location>
</feature>
<evidence type="ECO:0000313" key="3">
    <source>
        <dbReference type="EMBL" id="TYC09383.1"/>
    </source>
</evidence>
<dbReference type="Proteomes" id="UP000322634">
    <property type="component" value="Unassembled WGS sequence"/>
</dbReference>
<evidence type="ECO:0000256" key="2">
    <source>
        <dbReference type="SAM" id="Phobius"/>
    </source>
</evidence>
<keyword evidence="4" id="KW-1185">Reference proteome</keyword>
<evidence type="ECO:0008006" key="5">
    <source>
        <dbReference type="Google" id="ProtNLM"/>
    </source>
</evidence>
<organism evidence="3 4">
    <name type="scientific">Actinomadura syzygii</name>
    <dbReference type="NCBI Taxonomy" id="1427538"/>
    <lineage>
        <taxon>Bacteria</taxon>
        <taxon>Bacillati</taxon>
        <taxon>Actinomycetota</taxon>
        <taxon>Actinomycetes</taxon>
        <taxon>Streptosporangiales</taxon>
        <taxon>Thermomonosporaceae</taxon>
        <taxon>Actinomadura</taxon>
    </lineage>
</organism>
<evidence type="ECO:0000256" key="1">
    <source>
        <dbReference type="SAM" id="MobiDB-lite"/>
    </source>
</evidence>
<proteinExistence type="predicted"/>
<dbReference type="EMBL" id="VSFF01000014">
    <property type="protein sequence ID" value="TYC09383.1"/>
    <property type="molecule type" value="Genomic_DNA"/>
</dbReference>
<keyword evidence="2" id="KW-0472">Membrane</keyword>
<feature type="compositionally biased region" description="Low complexity" evidence="1">
    <location>
        <begin position="258"/>
        <end position="281"/>
    </location>
</feature>
<comment type="caution">
    <text evidence="3">The sequence shown here is derived from an EMBL/GenBank/DDBJ whole genome shotgun (WGS) entry which is preliminary data.</text>
</comment>
<feature type="compositionally biased region" description="Gly residues" evidence="1">
    <location>
        <begin position="9"/>
        <end position="31"/>
    </location>
</feature>
<feature type="transmembrane region" description="Helical" evidence="2">
    <location>
        <begin position="45"/>
        <end position="66"/>
    </location>
</feature>
<accession>A0A5D0TUK1</accession>
<keyword evidence="2" id="KW-0812">Transmembrane</keyword>
<evidence type="ECO:0000313" key="4">
    <source>
        <dbReference type="Proteomes" id="UP000322634"/>
    </source>
</evidence>
<name>A0A5D0TUK1_9ACTN</name>